<sequence>MGLQSLLLLWILSLISSSCLIHAQQPYVRKATTDCGRADNSTSVLGYTCNGQNSTCQSYLIFRSIPPYNTVSSISGLLASDPIQLSEVNAVSANETIETNKEVIVPVNCSCSGEYYQVNASFVIQQDDNFLFIANNTYQGLSTCQALQNQNTLSTRNLFSGTRITVPIRCACPTKNQTDEGVNYLLSYLITPGDWVSRISTKFSVDTGSTLRANEISEDDPTIFPFTTLLIPLQNPPNSTTIVPSPPQATPSPPPPSPPPQSSGKKNKTWIYIVVGIISAVALLFFVIIVVFCVFFKPDQSKSTDPIIDSKSFESYEKTIGKQMEESEEFLESISGIAQSLKVYKFEELKLATESFSSKYWIKGSVYRGTINGSLAAIKKTNRDVAKEINILNKINHFNLIKLSGVCFNEGYWYLVFEYALNGSLADWIYYNRSTKKVLSWEERIQIALDVASGLNYLHSYTNPPHVHKDIKTSNVLLDTDFRAKIANFSLARSANGQVGEFALTRHIVGTKGYMAPEYLENGYVSPKLDVYSFGIVMLEIVTGKEAAVGREAGKFFLPEALTAILGDENPKEKLKNFIDPSLQGDYPLDLALLIARLINSCLKRDPAGRPAMDGILQTLSNISNTFNWEESENVSLHENSETTANYP</sequence>
<dbReference type="Pfam" id="PF00069">
    <property type="entry name" value="Pkinase"/>
    <property type="match status" value="1"/>
</dbReference>
<keyword evidence="5" id="KW-0547">Nucleotide-binding</keyword>
<dbReference type="InterPro" id="IPR011009">
    <property type="entry name" value="Kinase-like_dom_sf"/>
</dbReference>
<dbReference type="Pfam" id="PF23446">
    <property type="entry name" value="LysM1_NFP_LYK"/>
    <property type="match status" value="1"/>
</dbReference>
<dbReference type="InterPro" id="IPR056563">
    <property type="entry name" value="LysM3_LYK4_5"/>
</dbReference>
<evidence type="ECO:0000256" key="1">
    <source>
        <dbReference type="ARBA" id="ARBA00004162"/>
    </source>
</evidence>
<reference evidence="15 16" key="1">
    <citation type="submission" date="2020-06" db="EMBL/GenBank/DDBJ databases">
        <title>Transcriptomic and genomic resources for Thalictrum thalictroides and T. hernandezii: Facilitating candidate gene discovery in an emerging model plant lineage.</title>
        <authorList>
            <person name="Arias T."/>
            <person name="Riano-Pachon D.M."/>
            <person name="Di Stilio V.S."/>
        </authorList>
    </citation>
    <scope>NUCLEOTIDE SEQUENCE [LARGE SCALE GENOMIC DNA]</scope>
    <source>
        <strain evidence="16">cv. WT478/WT964</strain>
        <tissue evidence="15">Leaves</tissue>
    </source>
</reference>
<comment type="caution">
    <text evidence="15">The sequence shown here is derived from an EMBL/GenBank/DDBJ whole genome shotgun (WGS) entry which is preliminary data.</text>
</comment>
<dbReference type="PANTHER" id="PTHR45927:SF11">
    <property type="entry name" value="LYSM DOMAIN RECEPTOR-LIKE KINASE 4"/>
    <property type="match status" value="1"/>
</dbReference>
<dbReference type="OrthoDB" id="4062651at2759"/>
<dbReference type="InterPro" id="IPR000719">
    <property type="entry name" value="Prot_kinase_dom"/>
</dbReference>
<dbReference type="InterPro" id="IPR056561">
    <property type="entry name" value="NFP_LYK_LysM1"/>
</dbReference>
<dbReference type="EMBL" id="JABWDY010007925">
    <property type="protein sequence ID" value="KAF5202566.1"/>
    <property type="molecule type" value="Genomic_DNA"/>
</dbReference>
<dbReference type="SMART" id="SM00220">
    <property type="entry name" value="S_TKc"/>
    <property type="match status" value="1"/>
</dbReference>
<dbReference type="Gene3D" id="3.30.200.20">
    <property type="entry name" value="Phosphorylase Kinase, domain 1"/>
    <property type="match status" value="1"/>
</dbReference>
<evidence type="ECO:0000256" key="3">
    <source>
        <dbReference type="ARBA" id="ARBA00022692"/>
    </source>
</evidence>
<evidence type="ECO:0000256" key="4">
    <source>
        <dbReference type="ARBA" id="ARBA00022729"/>
    </source>
</evidence>
<evidence type="ECO:0000256" key="10">
    <source>
        <dbReference type="SAM" id="MobiDB-lite"/>
    </source>
</evidence>
<keyword evidence="16" id="KW-1185">Reference proteome</keyword>
<keyword evidence="4 12" id="KW-0732">Signal</keyword>
<evidence type="ECO:0000259" key="14">
    <source>
        <dbReference type="PROSITE" id="PS51782"/>
    </source>
</evidence>
<keyword evidence="7 11" id="KW-1133">Transmembrane helix</keyword>
<evidence type="ECO:0000259" key="13">
    <source>
        <dbReference type="PROSITE" id="PS50011"/>
    </source>
</evidence>
<dbReference type="PANTHER" id="PTHR45927">
    <property type="entry name" value="LYSM-DOMAIN RECEPTOR-LIKE KINASE-RELATED"/>
    <property type="match status" value="1"/>
</dbReference>
<dbReference type="Gene3D" id="3.10.350.10">
    <property type="entry name" value="LysM domain"/>
    <property type="match status" value="1"/>
</dbReference>
<evidence type="ECO:0000313" key="16">
    <source>
        <dbReference type="Proteomes" id="UP000554482"/>
    </source>
</evidence>
<dbReference type="InterPro" id="IPR018392">
    <property type="entry name" value="LysM"/>
</dbReference>
<proteinExistence type="predicted"/>
<dbReference type="PROSITE" id="PS50011">
    <property type="entry name" value="PROTEIN_KINASE_DOM"/>
    <property type="match status" value="1"/>
</dbReference>
<dbReference type="GO" id="GO:0004672">
    <property type="term" value="F:protein kinase activity"/>
    <property type="evidence" value="ECO:0007669"/>
    <property type="project" value="InterPro"/>
</dbReference>
<evidence type="ECO:0000256" key="8">
    <source>
        <dbReference type="ARBA" id="ARBA00023136"/>
    </source>
</evidence>
<keyword evidence="15" id="KW-0418">Kinase</keyword>
<evidence type="ECO:0000256" key="12">
    <source>
        <dbReference type="SAM" id="SignalP"/>
    </source>
</evidence>
<dbReference type="InterPro" id="IPR056562">
    <property type="entry name" value="LysM2_CERK1_LYK3_4_5"/>
</dbReference>
<dbReference type="Pfam" id="PF23473">
    <property type="entry name" value="LysM3_LYK4_5"/>
    <property type="match status" value="1"/>
</dbReference>
<accession>A0A7J6WYN7</accession>
<name>A0A7J6WYN7_THATH</name>
<keyword evidence="8 11" id="KW-0472">Membrane</keyword>
<comment type="subcellular location">
    <subcellularLocation>
        <location evidence="1">Cell membrane</location>
        <topology evidence="1">Single-pass membrane protein</topology>
    </subcellularLocation>
</comment>
<evidence type="ECO:0000256" key="5">
    <source>
        <dbReference type="ARBA" id="ARBA00022741"/>
    </source>
</evidence>
<evidence type="ECO:0000256" key="11">
    <source>
        <dbReference type="SAM" id="Phobius"/>
    </source>
</evidence>
<feature type="domain" description="LysM" evidence="14">
    <location>
        <begin position="186"/>
        <end position="231"/>
    </location>
</feature>
<gene>
    <name evidence="15" type="ORF">FRX31_007847</name>
</gene>
<evidence type="ECO:0000313" key="15">
    <source>
        <dbReference type="EMBL" id="KAF5202566.1"/>
    </source>
</evidence>
<dbReference type="Pfam" id="PF23472">
    <property type="entry name" value="LysM2_CERK1_LYK3_4_5"/>
    <property type="match status" value="1"/>
</dbReference>
<dbReference type="InterPro" id="IPR036779">
    <property type="entry name" value="LysM_dom_sf"/>
</dbReference>
<dbReference type="GO" id="GO:0005886">
    <property type="term" value="C:plasma membrane"/>
    <property type="evidence" value="ECO:0007669"/>
    <property type="project" value="UniProtKB-SubCell"/>
</dbReference>
<feature type="domain" description="Protein kinase" evidence="13">
    <location>
        <begin position="329"/>
        <end position="627"/>
    </location>
</feature>
<keyword evidence="3 11" id="KW-0812">Transmembrane</keyword>
<feature type="chain" id="PRO_5029654908" evidence="12">
    <location>
        <begin position="24"/>
        <end position="648"/>
    </location>
</feature>
<protein>
    <submittedName>
        <fullName evidence="15">Lysm receptor kinase</fullName>
    </submittedName>
</protein>
<keyword evidence="9" id="KW-1015">Disulfide bond</keyword>
<keyword evidence="15" id="KW-0675">Receptor</keyword>
<dbReference type="Proteomes" id="UP000554482">
    <property type="component" value="Unassembled WGS sequence"/>
</dbReference>
<feature type="region of interest" description="Disordered" evidence="10">
    <location>
        <begin position="240"/>
        <end position="265"/>
    </location>
</feature>
<dbReference type="FunFam" id="1.10.510.10:FF:000468">
    <property type="entry name" value="PTI1-like tyrosine-protein kinase 3"/>
    <property type="match status" value="1"/>
</dbReference>
<dbReference type="SUPFAM" id="SSF56112">
    <property type="entry name" value="Protein kinase-like (PK-like)"/>
    <property type="match status" value="1"/>
</dbReference>
<evidence type="ECO:0000256" key="9">
    <source>
        <dbReference type="ARBA" id="ARBA00023157"/>
    </source>
</evidence>
<dbReference type="AlphaFoldDB" id="A0A7J6WYN7"/>
<dbReference type="GO" id="GO:0005524">
    <property type="term" value="F:ATP binding"/>
    <property type="evidence" value="ECO:0007669"/>
    <property type="project" value="UniProtKB-KW"/>
</dbReference>
<dbReference type="Gene3D" id="1.10.510.10">
    <property type="entry name" value="Transferase(Phosphotransferase) domain 1"/>
    <property type="match status" value="1"/>
</dbReference>
<keyword evidence="2" id="KW-1003">Cell membrane</keyword>
<evidence type="ECO:0000256" key="7">
    <source>
        <dbReference type="ARBA" id="ARBA00022989"/>
    </source>
</evidence>
<feature type="compositionally biased region" description="Pro residues" evidence="10">
    <location>
        <begin position="244"/>
        <end position="261"/>
    </location>
</feature>
<keyword evidence="6" id="KW-0067">ATP-binding</keyword>
<evidence type="ECO:0000256" key="2">
    <source>
        <dbReference type="ARBA" id="ARBA00022475"/>
    </source>
</evidence>
<organism evidence="15 16">
    <name type="scientific">Thalictrum thalictroides</name>
    <name type="common">Rue-anemone</name>
    <name type="synonym">Anemone thalictroides</name>
    <dbReference type="NCBI Taxonomy" id="46969"/>
    <lineage>
        <taxon>Eukaryota</taxon>
        <taxon>Viridiplantae</taxon>
        <taxon>Streptophyta</taxon>
        <taxon>Embryophyta</taxon>
        <taxon>Tracheophyta</taxon>
        <taxon>Spermatophyta</taxon>
        <taxon>Magnoliopsida</taxon>
        <taxon>Ranunculales</taxon>
        <taxon>Ranunculaceae</taxon>
        <taxon>Thalictroideae</taxon>
        <taxon>Thalictrum</taxon>
    </lineage>
</organism>
<dbReference type="PROSITE" id="PS51782">
    <property type="entry name" value="LYSM"/>
    <property type="match status" value="1"/>
</dbReference>
<dbReference type="InterPro" id="IPR052611">
    <property type="entry name" value="Plant_RLK_LysM"/>
</dbReference>
<feature type="signal peptide" evidence="12">
    <location>
        <begin position="1"/>
        <end position="23"/>
    </location>
</feature>
<evidence type="ECO:0000256" key="6">
    <source>
        <dbReference type="ARBA" id="ARBA00022840"/>
    </source>
</evidence>
<feature type="transmembrane region" description="Helical" evidence="11">
    <location>
        <begin position="270"/>
        <end position="296"/>
    </location>
</feature>
<keyword evidence="15" id="KW-0808">Transferase</keyword>